<dbReference type="EC" id="2.8.2.-" evidence="9"/>
<evidence type="ECO:0000256" key="5">
    <source>
        <dbReference type="ARBA" id="ARBA00022989"/>
    </source>
</evidence>
<evidence type="ECO:0000256" key="7">
    <source>
        <dbReference type="ARBA" id="ARBA00023136"/>
    </source>
</evidence>
<evidence type="ECO:0000256" key="2">
    <source>
        <dbReference type="ARBA" id="ARBA00006339"/>
    </source>
</evidence>
<keyword evidence="5" id="KW-1133">Transmembrane helix</keyword>
<evidence type="ECO:0000256" key="9">
    <source>
        <dbReference type="RuleBase" id="RU364020"/>
    </source>
</evidence>
<dbReference type="PANTHER" id="PTHR12137">
    <property type="entry name" value="CARBOHYDRATE SULFOTRANSFERASE"/>
    <property type="match status" value="1"/>
</dbReference>
<keyword evidence="8 9" id="KW-0325">Glycoprotein</keyword>
<protein>
    <recommendedName>
        <fullName evidence="9">Carbohydrate sulfotransferase</fullName>
        <ecNumber evidence="9">2.8.2.-</ecNumber>
    </recommendedName>
</protein>
<keyword evidence="11" id="KW-1185">Reference proteome</keyword>
<evidence type="ECO:0000256" key="6">
    <source>
        <dbReference type="ARBA" id="ARBA00023034"/>
    </source>
</evidence>
<dbReference type="GO" id="GO:0000139">
    <property type="term" value="C:Golgi membrane"/>
    <property type="evidence" value="ECO:0007669"/>
    <property type="project" value="UniProtKB-SubCell"/>
</dbReference>
<proteinExistence type="inferred from homology"/>
<dbReference type="AlphaFoldDB" id="A0AAD9N1T2"/>
<name>A0AAD9N1T2_9ANNE</name>
<keyword evidence="7" id="KW-0472">Membrane</keyword>
<evidence type="ECO:0000256" key="8">
    <source>
        <dbReference type="ARBA" id="ARBA00023180"/>
    </source>
</evidence>
<evidence type="ECO:0000256" key="3">
    <source>
        <dbReference type="ARBA" id="ARBA00022679"/>
    </source>
</evidence>
<comment type="subcellular location">
    <subcellularLocation>
        <location evidence="1 9">Golgi apparatus membrane</location>
        <topology evidence="1 9">Single-pass type II membrane protein</topology>
    </subcellularLocation>
</comment>
<dbReference type="EMBL" id="JAODUP010000333">
    <property type="protein sequence ID" value="KAK2152303.1"/>
    <property type="molecule type" value="Genomic_DNA"/>
</dbReference>
<dbReference type="Proteomes" id="UP001208570">
    <property type="component" value="Unassembled WGS sequence"/>
</dbReference>
<dbReference type="GO" id="GO:0008146">
    <property type="term" value="F:sulfotransferase activity"/>
    <property type="evidence" value="ECO:0007669"/>
    <property type="project" value="InterPro"/>
</dbReference>
<keyword evidence="6 9" id="KW-0333">Golgi apparatus</keyword>
<organism evidence="10 11">
    <name type="scientific">Paralvinella palmiformis</name>
    <dbReference type="NCBI Taxonomy" id="53620"/>
    <lineage>
        <taxon>Eukaryota</taxon>
        <taxon>Metazoa</taxon>
        <taxon>Spiralia</taxon>
        <taxon>Lophotrochozoa</taxon>
        <taxon>Annelida</taxon>
        <taxon>Polychaeta</taxon>
        <taxon>Sedentaria</taxon>
        <taxon>Canalipalpata</taxon>
        <taxon>Terebellida</taxon>
        <taxon>Terebelliformia</taxon>
        <taxon>Alvinellidae</taxon>
        <taxon>Paralvinella</taxon>
    </lineage>
</organism>
<comment type="similarity">
    <text evidence="2 9">Belongs to the sulfotransferase 2 family.</text>
</comment>
<dbReference type="Pfam" id="PF03567">
    <property type="entry name" value="Sulfotransfer_2"/>
    <property type="match status" value="1"/>
</dbReference>
<dbReference type="PANTHER" id="PTHR12137:SF54">
    <property type="entry name" value="CARBOHYDRATE SULFOTRANSFERASE"/>
    <property type="match status" value="1"/>
</dbReference>
<dbReference type="InterPro" id="IPR018011">
    <property type="entry name" value="Carb_sulfotrans_8-10"/>
</dbReference>
<gene>
    <name evidence="10" type="ORF">LSH36_332g01010</name>
</gene>
<keyword evidence="9" id="KW-0735">Signal-anchor</keyword>
<evidence type="ECO:0000256" key="1">
    <source>
        <dbReference type="ARBA" id="ARBA00004323"/>
    </source>
</evidence>
<comment type="caution">
    <text evidence="10">The sequence shown here is derived from an EMBL/GenBank/DDBJ whole genome shotgun (WGS) entry which is preliminary data.</text>
</comment>
<dbReference type="GO" id="GO:0016051">
    <property type="term" value="P:carbohydrate biosynthetic process"/>
    <property type="evidence" value="ECO:0007669"/>
    <property type="project" value="InterPro"/>
</dbReference>
<sequence>MLADTSSLFMPDVRRLQKIRKKQLQFACKQLGFGNITRNNNGFGDINLSRIYVDDKYKLLYCEVPKIACTNWKRILLMLTGKMNTTDPEQLRHILVHSKYQRKYLRTLNTYDPKEILFKIKHYYKFMFVREPLERIVSAYRDKFVTSNNQLFRLRYGRKIILRYRKFPTNHSLQYGDDVRFIEFVQYLLDLKGDKEFEAHWRFYNQLCQPCQLGYDFIGKYETLKEDASFILEELGIKGNGSLCPFLGGQSVDVNEYTLNGMGTFRAIRVAAWQYGPPEGDLFIGIDISKTERLLIPETITDIIAAPNRGIKERPFSVVIAPDCFAQSHEE</sequence>
<dbReference type="InterPro" id="IPR005331">
    <property type="entry name" value="Sulfotransferase"/>
</dbReference>
<accession>A0AAD9N1T2</accession>
<keyword evidence="3 9" id="KW-0808">Transferase</keyword>
<evidence type="ECO:0000313" key="11">
    <source>
        <dbReference type="Proteomes" id="UP001208570"/>
    </source>
</evidence>
<reference evidence="10" key="1">
    <citation type="journal article" date="2023" name="Mol. Biol. Evol.">
        <title>Third-Generation Sequencing Reveals the Adaptive Role of the Epigenome in Three Deep-Sea Polychaetes.</title>
        <authorList>
            <person name="Perez M."/>
            <person name="Aroh O."/>
            <person name="Sun Y."/>
            <person name="Lan Y."/>
            <person name="Juniper S.K."/>
            <person name="Young C.R."/>
            <person name="Angers B."/>
            <person name="Qian P.Y."/>
        </authorList>
    </citation>
    <scope>NUCLEOTIDE SEQUENCE</scope>
    <source>
        <strain evidence="10">P08H-3</strain>
    </source>
</reference>
<evidence type="ECO:0000256" key="4">
    <source>
        <dbReference type="ARBA" id="ARBA00022692"/>
    </source>
</evidence>
<evidence type="ECO:0000313" key="10">
    <source>
        <dbReference type="EMBL" id="KAK2152303.1"/>
    </source>
</evidence>
<keyword evidence="4" id="KW-0812">Transmembrane</keyword>
<keyword evidence="9" id="KW-0119">Carbohydrate metabolism</keyword>